<dbReference type="EMBL" id="AP035882">
    <property type="protein sequence ID" value="BFP50120.1"/>
    <property type="molecule type" value="Genomic_DNA"/>
</dbReference>
<reference evidence="2" key="1">
    <citation type="submission" date="2024-07" db="EMBL/GenBank/DDBJ databases">
        <title>Complete genome sequences of cellulolytic bacteria, Kitasatospora sp. CMC57 and Streptomyces sp. CMC78, isolated from Japanese agricultural soil.</title>
        <authorList>
            <person name="Hashimoto T."/>
            <person name="Ito M."/>
            <person name="Iwamoto M."/>
            <person name="Fukahori D."/>
            <person name="Shoda T."/>
            <person name="Sakoda M."/>
            <person name="Morohoshi T."/>
            <person name="Mitsuboshi M."/>
            <person name="Nishizawa T."/>
        </authorList>
    </citation>
    <scope>NUCLEOTIDE SEQUENCE</scope>
    <source>
        <strain evidence="2">CMC57</strain>
        <plasmid evidence="2">pCMC57_01</plasmid>
    </source>
</reference>
<dbReference type="Pfam" id="PF13472">
    <property type="entry name" value="Lipase_GDSL_2"/>
    <property type="match status" value="1"/>
</dbReference>
<keyword evidence="2" id="KW-0614">Plasmid</keyword>
<dbReference type="InterPro" id="IPR051532">
    <property type="entry name" value="Ester_Hydrolysis_Enzymes"/>
</dbReference>
<accession>A0AB33K7G5</accession>
<dbReference type="PANTHER" id="PTHR30383">
    <property type="entry name" value="THIOESTERASE 1/PROTEASE 1/LYSOPHOSPHOLIPASE L1"/>
    <property type="match status" value="1"/>
</dbReference>
<proteinExistence type="predicted"/>
<evidence type="ECO:0000259" key="1">
    <source>
        <dbReference type="Pfam" id="PF13472"/>
    </source>
</evidence>
<gene>
    <name evidence="2" type="ORF">KCMC57_64880</name>
</gene>
<organism evidence="2">
    <name type="scientific">Kitasatospora sp. CMC57</name>
    <dbReference type="NCBI Taxonomy" id="3231513"/>
    <lineage>
        <taxon>Bacteria</taxon>
        <taxon>Bacillati</taxon>
        <taxon>Actinomycetota</taxon>
        <taxon>Actinomycetes</taxon>
        <taxon>Kitasatosporales</taxon>
        <taxon>Streptomycetaceae</taxon>
        <taxon>Kitasatospora</taxon>
    </lineage>
</organism>
<dbReference type="GO" id="GO:0004622">
    <property type="term" value="F:phosphatidylcholine lysophospholipase activity"/>
    <property type="evidence" value="ECO:0007669"/>
    <property type="project" value="TreeGrafter"/>
</dbReference>
<dbReference type="InterPro" id="IPR036514">
    <property type="entry name" value="SGNH_hydro_sf"/>
</dbReference>
<feature type="domain" description="SGNH hydrolase-type esterase" evidence="1">
    <location>
        <begin position="73"/>
        <end position="252"/>
    </location>
</feature>
<dbReference type="RefSeq" id="WP_407992356.1">
    <property type="nucleotide sequence ID" value="NZ_AP035882.1"/>
</dbReference>
<protein>
    <recommendedName>
        <fullName evidence="1">SGNH hydrolase-type esterase domain-containing protein</fullName>
    </recommendedName>
</protein>
<evidence type="ECO:0000313" key="2">
    <source>
        <dbReference type="EMBL" id="BFP50120.1"/>
    </source>
</evidence>
<dbReference type="InterPro" id="IPR013830">
    <property type="entry name" value="SGNH_hydro"/>
</dbReference>
<name>A0AB33K7G5_9ACTN</name>
<dbReference type="KEGG" id="kic:KCMC57_64880"/>
<geneLocation type="plasmid" evidence="2">
    <name>pCMC57_01</name>
</geneLocation>
<dbReference type="Gene3D" id="3.40.50.1110">
    <property type="entry name" value="SGNH hydrolase"/>
    <property type="match status" value="1"/>
</dbReference>
<dbReference type="AlphaFoldDB" id="A0AB33K7G5"/>
<sequence length="270" mass="28493">MTPETMDALTAAMFNATSSGYGEPTGLHSSIARYNQQSILQQGGAFAVAQRDRDTALLRALLPAPACTVRVLAIGDSITVGYGSADNQGWRPWLASLIGCQRIQPVMSVHAHGGWTLADAKPGLAAFLTAATPDIVCVNLGTNEWIPDAAAQAAYQTAYGQMIDQILASSPAVKVACALIPISQAANIQAAETRANAAITAAIQARASTGRVALSDQRRTTSAEWTARATDGSEYPPGRWTFDGIHPTDAGYLRMAQAWLATIQNWLPTP</sequence>
<dbReference type="PANTHER" id="PTHR30383:SF5">
    <property type="entry name" value="SGNH HYDROLASE-TYPE ESTERASE DOMAIN-CONTAINING PROTEIN"/>
    <property type="match status" value="1"/>
</dbReference>
<dbReference type="SUPFAM" id="SSF52266">
    <property type="entry name" value="SGNH hydrolase"/>
    <property type="match status" value="1"/>
</dbReference>